<feature type="transmembrane region" description="Helical" evidence="1">
    <location>
        <begin position="130"/>
        <end position="152"/>
    </location>
</feature>
<evidence type="ECO:0000259" key="2">
    <source>
        <dbReference type="Pfam" id="PF20152"/>
    </source>
</evidence>
<gene>
    <name evidence="3" type="ORF">SCHPADRAFT_938697</name>
</gene>
<dbReference type="Pfam" id="PF20152">
    <property type="entry name" value="DUF6534"/>
    <property type="match status" value="1"/>
</dbReference>
<accession>A0A0H2RTZ9</accession>
<dbReference type="PANTHER" id="PTHR40465:SF1">
    <property type="entry name" value="DUF6534 DOMAIN-CONTAINING PROTEIN"/>
    <property type="match status" value="1"/>
</dbReference>
<name>A0A0H2RTZ9_9AGAM</name>
<dbReference type="Proteomes" id="UP000053477">
    <property type="component" value="Unassembled WGS sequence"/>
</dbReference>
<dbReference type="InParanoid" id="A0A0H2RTZ9"/>
<keyword evidence="1" id="KW-0472">Membrane</keyword>
<sequence length="254" mass="28292">MAGPHDSISGHRSHGFSITFSVDVVSDYGNVQKLAFTPWSLAASFVVSRHHHSHASAIESSEIMLMMHLSSFFARRAFYLSQRNIIVTIFLAAAILLAFGVTLISCINVLEETRDEMRTQIRELPKEWLLDLTFGSSVISDLSIAATLCFYFRKSRSEYFEGTNKVMSILCKYTINTGIIATVWAACCLISNLLLPQSYLELTFYLSLSKVYVNAFLGSLIVRDSLRAKTIANFTPNVNSTSALFTPSEVCRSV</sequence>
<feature type="transmembrane region" description="Helical" evidence="1">
    <location>
        <begin position="85"/>
        <end position="110"/>
    </location>
</feature>
<feature type="transmembrane region" description="Helical" evidence="1">
    <location>
        <begin position="173"/>
        <end position="196"/>
    </location>
</feature>
<dbReference type="AlphaFoldDB" id="A0A0H2RTZ9"/>
<dbReference type="EMBL" id="KQ085929">
    <property type="protein sequence ID" value="KLO15460.1"/>
    <property type="molecule type" value="Genomic_DNA"/>
</dbReference>
<evidence type="ECO:0000313" key="3">
    <source>
        <dbReference type="EMBL" id="KLO15460.1"/>
    </source>
</evidence>
<proteinExistence type="predicted"/>
<reference evidence="3 4" key="1">
    <citation type="submission" date="2015-04" db="EMBL/GenBank/DDBJ databases">
        <title>Complete genome sequence of Schizopora paradoxa KUC8140, a cosmopolitan wood degrader in East Asia.</title>
        <authorList>
            <consortium name="DOE Joint Genome Institute"/>
            <person name="Min B."/>
            <person name="Park H."/>
            <person name="Jang Y."/>
            <person name="Kim J.-J."/>
            <person name="Kim K.H."/>
            <person name="Pangilinan J."/>
            <person name="Lipzen A."/>
            <person name="Riley R."/>
            <person name="Grigoriev I.V."/>
            <person name="Spatafora J.W."/>
            <person name="Choi I.-G."/>
        </authorList>
    </citation>
    <scope>NUCLEOTIDE SEQUENCE [LARGE SCALE GENOMIC DNA]</scope>
    <source>
        <strain evidence="3 4">KUC8140</strain>
    </source>
</reference>
<organism evidence="3 4">
    <name type="scientific">Schizopora paradoxa</name>
    <dbReference type="NCBI Taxonomy" id="27342"/>
    <lineage>
        <taxon>Eukaryota</taxon>
        <taxon>Fungi</taxon>
        <taxon>Dikarya</taxon>
        <taxon>Basidiomycota</taxon>
        <taxon>Agaricomycotina</taxon>
        <taxon>Agaricomycetes</taxon>
        <taxon>Hymenochaetales</taxon>
        <taxon>Schizoporaceae</taxon>
        <taxon>Schizopora</taxon>
    </lineage>
</organism>
<dbReference type="PANTHER" id="PTHR40465">
    <property type="entry name" value="CHROMOSOME 1, WHOLE GENOME SHOTGUN SEQUENCE"/>
    <property type="match status" value="1"/>
</dbReference>
<keyword evidence="4" id="KW-1185">Reference proteome</keyword>
<evidence type="ECO:0000313" key="4">
    <source>
        <dbReference type="Proteomes" id="UP000053477"/>
    </source>
</evidence>
<protein>
    <recommendedName>
        <fullName evidence="2">DUF6534 domain-containing protein</fullName>
    </recommendedName>
</protein>
<feature type="domain" description="DUF6534" evidence="2">
    <location>
        <begin position="137"/>
        <end position="225"/>
    </location>
</feature>
<dbReference type="InterPro" id="IPR045339">
    <property type="entry name" value="DUF6534"/>
</dbReference>
<keyword evidence="1" id="KW-1133">Transmembrane helix</keyword>
<dbReference type="OrthoDB" id="3190888at2759"/>
<feature type="transmembrane region" description="Helical" evidence="1">
    <location>
        <begin position="202"/>
        <end position="222"/>
    </location>
</feature>
<evidence type="ECO:0000256" key="1">
    <source>
        <dbReference type="SAM" id="Phobius"/>
    </source>
</evidence>
<keyword evidence="1" id="KW-0812">Transmembrane</keyword>